<name>A0A6J5KUZ2_9CAUD</name>
<dbReference type="EMBL" id="LR796175">
    <property type="protein sequence ID" value="CAB4123919.1"/>
    <property type="molecule type" value="Genomic_DNA"/>
</dbReference>
<accession>A0A6J5KUZ2</accession>
<organism evidence="1">
    <name type="scientific">uncultured Caudovirales phage</name>
    <dbReference type="NCBI Taxonomy" id="2100421"/>
    <lineage>
        <taxon>Viruses</taxon>
        <taxon>Duplodnaviria</taxon>
        <taxon>Heunggongvirae</taxon>
        <taxon>Uroviricota</taxon>
        <taxon>Caudoviricetes</taxon>
        <taxon>Peduoviridae</taxon>
        <taxon>Maltschvirus</taxon>
        <taxon>Maltschvirus maltsch</taxon>
    </lineage>
</organism>
<protein>
    <submittedName>
        <fullName evidence="1">Uncharacterized protein</fullName>
    </submittedName>
</protein>
<proteinExistence type="predicted"/>
<sequence>MARLIDEGEVHFDNPDELTSQVREYTKAKAVTDLMETRIKELKEKIFEAIDVDGETDDKGNVFLELPERIEGVVRVEKQRRVTRKLDELIAEGIIAELNLEDKLYKTVRVVDEEAIMAAYYEGEITEDQIETMFPSKVVWALRTVKG</sequence>
<gene>
    <name evidence="1" type="ORF">UFOVP45_60</name>
</gene>
<reference evidence="1" key="1">
    <citation type="submission" date="2020-04" db="EMBL/GenBank/DDBJ databases">
        <authorList>
            <person name="Chiriac C."/>
            <person name="Salcher M."/>
            <person name="Ghai R."/>
            <person name="Kavagutti S V."/>
        </authorList>
    </citation>
    <scope>NUCLEOTIDE SEQUENCE</scope>
</reference>
<evidence type="ECO:0000313" key="1">
    <source>
        <dbReference type="EMBL" id="CAB4123919.1"/>
    </source>
</evidence>